<gene>
    <name evidence="2" type="ORF">E7272_01165</name>
</gene>
<comment type="caution">
    <text evidence="2">The sequence shown here is derived from an EMBL/GenBank/DDBJ whole genome shotgun (WGS) entry which is preliminary data.</text>
</comment>
<dbReference type="AlphaFoldDB" id="A0A927UA79"/>
<sequence>MKSKWCLVVAAAIMVIGISSIKPAMAYFTDSVATEGMIELKLGDSIPKIDEQVENMTKKVTITNTGDYDIFVRVKAIAPESCVITFTEQEGWSKGDDGYYYYANPLAPKEATASQLILGINNNLSGNFNVIIVQEATKVLYDKDGKAYADWNAVVADEDSYTVGN</sequence>
<name>A0A927UA79_9FIRM</name>
<reference evidence="2" key="1">
    <citation type="submission" date="2019-04" db="EMBL/GenBank/DDBJ databases">
        <title>Evolution of Biomass-Degrading Anaerobic Consortia Revealed by Metagenomics.</title>
        <authorList>
            <person name="Peng X."/>
        </authorList>
    </citation>
    <scope>NUCLEOTIDE SEQUENCE</scope>
    <source>
        <strain evidence="2">SIG311</strain>
    </source>
</reference>
<dbReference type="Proteomes" id="UP000766246">
    <property type="component" value="Unassembled WGS sequence"/>
</dbReference>
<proteinExistence type="predicted"/>
<evidence type="ECO:0000313" key="2">
    <source>
        <dbReference type="EMBL" id="MBE5918428.1"/>
    </source>
</evidence>
<dbReference type="EMBL" id="SVER01000002">
    <property type="protein sequence ID" value="MBE5918428.1"/>
    <property type="molecule type" value="Genomic_DNA"/>
</dbReference>
<feature type="chain" id="PRO_5037272806" evidence="1">
    <location>
        <begin position="27"/>
        <end position="165"/>
    </location>
</feature>
<evidence type="ECO:0000256" key="1">
    <source>
        <dbReference type="SAM" id="SignalP"/>
    </source>
</evidence>
<evidence type="ECO:0000313" key="3">
    <source>
        <dbReference type="Proteomes" id="UP000766246"/>
    </source>
</evidence>
<feature type="signal peptide" evidence="1">
    <location>
        <begin position="1"/>
        <end position="26"/>
    </location>
</feature>
<protein>
    <submittedName>
        <fullName evidence="2">Uncharacterized protein</fullName>
    </submittedName>
</protein>
<organism evidence="2 3">
    <name type="scientific">Pseudobutyrivibrio ruminis</name>
    <dbReference type="NCBI Taxonomy" id="46206"/>
    <lineage>
        <taxon>Bacteria</taxon>
        <taxon>Bacillati</taxon>
        <taxon>Bacillota</taxon>
        <taxon>Clostridia</taxon>
        <taxon>Lachnospirales</taxon>
        <taxon>Lachnospiraceae</taxon>
        <taxon>Pseudobutyrivibrio</taxon>
    </lineage>
</organism>
<keyword evidence="1" id="KW-0732">Signal</keyword>
<accession>A0A927UA79</accession>